<evidence type="ECO:0000313" key="2">
    <source>
        <dbReference type="EMBL" id="KAH0903948.1"/>
    </source>
</evidence>
<proteinExistence type="predicted"/>
<gene>
    <name evidence="1" type="ORF">DARMORV10_C01P41790.1</name>
    <name evidence="2" type="ORF">HID58_043451</name>
</gene>
<sequence>MILIPFQTVDISTYKKVHPLRIIGIVFKDGQHGREIDFSSRRSSTGFFSVIYQSCCFGSDSWELLICAVFSCYVSQRKILRPCV</sequence>
<reference evidence="2 3" key="2">
    <citation type="submission" date="2021-05" db="EMBL/GenBank/DDBJ databases">
        <title>Genome Assembly of Synthetic Allotetraploid Brassica napus Reveals Homoeologous Exchanges between Subgenomes.</title>
        <authorList>
            <person name="Davis J.T."/>
        </authorList>
    </citation>
    <scope>NUCLEOTIDE SEQUENCE [LARGE SCALE GENOMIC DNA]</scope>
    <source>
        <strain evidence="3">cv. Da-Ae</strain>
        <tissue evidence="2">Seedling</tissue>
    </source>
</reference>
<dbReference type="EMBL" id="JAGKQM010000011">
    <property type="protein sequence ID" value="KAH0903948.1"/>
    <property type="molecule type" value="Genomic_DNA"/>
</dbReference>
<evidence type="ECO:0000313" key="3">
    <source>
        <dbReference type="Proteomes" id="UP000824890"/>
    </source>
</evidence>
<keyword evidence="3" id="KW-1185">Reference proteome</keyword>
<dbReference type="AlphaFoldDB" id="A0A816RUU2"/>
<dbReference type="EMBL" id="HG994365">
    <property type="protein sequence ID" value="CAF2076907.1"/>
    <property type="molecule type" value="Genomic_DNA"/>
</dbReference>
<accession>A0A816RUU2</accession>
<name>A0A816RUU2_BRANA</name>
<dbReference type="Proteomes" id="UP001295469">
    <property type="component" value="Chromosome C01"/>
</dbReference>
<dbReference type="Gramene" id="CDX98209">
    <property type="protein sequence ID" value="CDX98209"/>
    <property type="gene ID" value="GSBRNA2T00105677001"/>
</dbReference>
<evidence type="ECO:0000313" key="1">
    <source>
        <dbReference type="EMBL" id="CAF2076907.1"/>
    </source>
</evidence>
<protein>
    <submittedName>
        <fullName evidence="1">(rape) hypothetical protein</fullName>
    </submittedName>
</protein>
<dbReference type="Proteomes" id="UP000824890">
    <property type="component" value="Unassembled WGS sequence"/>
</dbReference>
<reference evidence="1" key="1">
    <citation type="submission" date="2021-01" db="EMBL/GenBank/DDBJ databases">
        <authorList>
            <consortium name="Genoscope - CEA"/>
            <person name="William W."/>
        </authorList>
    </citation>
    <scope>NUCLEOTIDE SEQUENCE</scope>
</reference>
<organism evidence="1">
    <name type="scientific">Brassica napus</name>
    <name type="common">Rape</name>
    <dbReference type="NCBI Taxonomy" id="3708"/>
    <lineage>
        <taxon>Eukaryota</taxon>
        <taxon>Viridiplantae</taxon>
        <taxon>Streptophyta</taxon>
        <taxon>Embryophyta</taxon>
        <taxon>Tracheophyta</taxon>
        <taxon>Spermatophyta</taxon>
        <taxon>Magnoliopsida</taxon>
        <taxon>eudicotyledons</taxon>
        <taxon>Gunneridae</taxon>
        <taxon>Pentapetalae</taxon>
        <taxon>rosids</taxon>
        <taxon>malvids</taxon>
        <taxon>Brassicales</taxon>
        <taxon>Brassicaceae</taxon>
        <taxon>Brassiceae</taxon>
        <taxon>Brassica</taxon>
    </lineage>
</organism>